<accession>A0A2X0PP80</accession>
<dbReference type="PANTHER" id="PTHR47203:SF1">
    <property type="entry name" value="HYPOTHETICAL BASE EXCISION DNA REPAIR PROTEIN (EUROFUNG)"/>
    <property type="match status" value="1"/>
</dbReference>
<dbReference type="Gene3D" id="1.10.340.30">
    <property type="entry name" value="Hypothetical protein, domain 2"/>
    <property type="match status" value="1"/>
</dbReference>
<evidence type="ECO:0000256" key="1">
    <source>
        <dbReference type="SAM" id="MobiDB-lite"/>
    </source>
</evidence>
<gene>
    <name evidence="2" type="primary">BQ5605_C043g12079</name>
    <name evidence="2" type="ORF">BQ5605_C043G12079</name>
</gene>
<dbReference type="EMBL" id="FQNC01000117">
    <property type="protein sequence ID" value="SGZ32114.1"/>
    <property type="molecule type" value="Genomic_DNA"/>
</dbReference>
<reference evidence="2 3" key="1">
    <citation type="submission" date="2016-11" db="EMBL/GenBank/DDBJ databases">
        <authorList>
            <person name="Jaros S."/>
            <person name="Januszkiewicz K."/>
            <person name="Wedrychowicz H."/>
        </authorList>
    </citation>
    <scope>NUCLEOTIDE SEQUENCE [LARGE SCALE GENOMIC DNA]</scope>
</reference>
<feature type="compositionally biased region" description="Polar residues" evidence="1">
    <location>
        <begin position="1"/>
        <end position="11"/>
    </location>
</feature>
<evidence type="ECO:0000313" key="2">
    <source>
        <dbReference type="EMBL" id="SGZ32114.1"/>
    </source>
</evidence>
<dbReference type="PANTHER" id="PTHR47203">
    <property type="match status" value="1"/>
</dbReference>
<organism evidence="2 3">
    <name type="scientific">Microbotryum silenes-dioicae</name>
    <dbReference type="NCBI Taxonomy" id="796604"/>
    <lineage>
        <taxon>Eukaryota</taxon>
        <taxon>Fungi</taxon>
        <taxon>Dikarya</taxon>
        <taxon>Basidiomycota</taxon>
        <taxon>Pucciniomycotina</taxon>
        <taxon>Microbotryomycetes</taxon>
        <taxon>Microbotryales</taxon>
        <taxon>Microbotryaceae</taxon>
        <taxon>Microbotryum</taxon>
    </lineage>
</organism>
<protein>
    <submittedName>
        <fullName evidence="2">BQ5605_C043g12079 protein</fullName>
    </submittedName>
</protein>
<feature type="region of interest" description="Disordered" evidence="1">
    <location>
        <begin position="1"/>
        <end position="48"/>
    </location>
</feature>
<name>A0A2X0PP80_9BASI</name>
<dbReference type="STRING" id="796604.A0A2X0PP80"/>
<dbReference type="GO" id="GO:0006281">
    <property type="term" value="P:DNA repair"/>
    <property type="evidence" value="ECO:0007669"/>
    <property type="project" value="InterPro"/>
</dbReference>
<dbReference type="AlphaFoldDB" id="A0A2X0PP80"/>
<dbReference type="Proteomes" id="UP000249464">
    <property type="component" value="Unassembled WGS sequence"/>
</dbReference>
<keyword evidence="3" id="KW-1185">Reference proteome</keyword>
<evidence type="ECO:0000313" key="3">
    <source>
        <dbReference type="Proteomes" id="UP000249464"/>
    </source>
</evidence>
<sequence length="273" mass="29798">MLRTSTRTKTTLAVALDTPTKKSSPLKSDAPLPAPLSTPRRATRSSISISSKGEEIKIELPEVDAYMTPIKKTPVKNTLDSFKTKGETPTGVGLSPASVKKLANLDRMVGVSPYPEMIRPTLEECQEVYARLCKGHGVPVRPKVFQDQPNAIAGCGQTPDVLDALIRTTLSQNTTSFHSTNAKNAMDRVYGRAEYRTVLEGGEEMLQETIRCGGLAKVKAKSIVKILRRLDERQQGKGQLTLDYLHKMVSFFSVTDLLIGADCSCGFDVSAVR</sequence>
<proteinExistence type="predicted"/>
<dbReference type="InterPro" id="IPR011257">
    <property type="entry name" value="DNA_glycosylase"/>
</dbReference>
<dbReference type="GO" id="GO:0003824">
    <property type="term" value="F:catalytic activity"/>
    <property type="evidence" value="ECO:0007669"/>
    <property type="project" value="InterPro"/>
</dbReference>
<dbReference type="SUPFAM" id="SSF48150">
    <property type="entry name" value="DNA-glycosylase"/>
    <property type="match status" value="1"/>
</dbReference>